<dbReference type="EMBL" id="LR728296">
    <property type="protein sequence ID" value="VWP00247.1"/>
    <property type="molecule type" value="Genomic_DNA"/>
</dbReference>
<dbReference type="InterPro" id="IPR036291">
    <property type="entry name" value="NAD(P)-bd_dom_sf"/>
</dbReference>
<evidence type="ECO:0000313" key="2">
    <source>
        <dbReference type="EMBL" id="VWP00247.1"/>
    </source>
</evidence>
<name>A0A5K1K2M3_9APHY</name>
<reference evidence="2" key="1">
    <citation type="submission" date="2019-10" db="EMBL/GenBank/DDBJ databases">
        <authorList>
            <person name="Nor Muhammad N."/>
        </authorList>
    </citation>
    <scope>NUCLEOTIDE SEQUENCE</scope>
</reference>
<dbReference type="Gene3D" id="3.40.50.720">
    <property type="entry name" value="NAD(P)-binding Rossmann-like Domain"/>
    <property type="match status" value="1"/>
</dbReference>
<proteinExistence type="predicted"/>
<protein>
    <submittedName>
        <fullName evidence="2">DDE-1 domain-containing protein</fullName>
    </submittedName>
</protein>
<dbReference type="SUPFAM" id="SSF51735">
    <property type="entry name" value="NAD(P)-binding Rossmann-fold domains"/>
    <property type="match status" value="1"/>
</dbReference>
<keyword evidence="1" id="KW-0560">Oxidoreductase</keyword>
<sequence>MSQPFQWLIQAYPPAPKWSSDDMPDLSGKVVLVTGGNSGIGFEMIKSLLRKNARVYLAARSQRKGEDAIRALQEETGGKTAEFLQLDLSDLAAVRASAQEFAKRESHLDVLFLNAGVMFPPPEQLTAQKYDATVGVNVVGHHLFLRLLYPLLLSPTRRASSSSSSPGPARVVWVSSCANYLVPGRLDFATFTRDREGNRKVDLFGMYSQSKLAQIQASALVARRAAEAGEDVVSIAVDPGHIRSDIFRGTTSFFFRLWDMLVAYPVSYGALTPLYAGTMPEALAYNGKYLRAWARPGQPHPASYDREQQEQLWSWLEEQVKDYV</sequence>
<dbReference type="Pfam" id="PF00106">
    <property type="entry name" value="adh_short"/>
    <property type="match status" value="1"/>
</dbReference>
<dbReference type="PRINTS" id="PR00081">
    <property type="entry name" value="GDHRDH"/>
</dbReference>
<gene>
    <name evidence="2" type="primary">I1S9A1</name>
</gene>
<evidence type="ECO:0000256" key="1">
    <source>
        <dbReference type="ARBA" id="ARBA00023002"/>
    </source>
</evidence>
<dbReference type="PANTHER" id="PTHR43157:SF31">
    <property type="entry name" value="PHOSPHATIDYLINOSITOL-GLYCAN BIOSYNTHESIS CLASS F PROTEIN"/>
    <property type="match status" value="1"/>
</dbReference>
<dbReference type="AlphaFoldDB" id="A0A5K1K2M3"/>
<dbReference type="InterPro" id="IPR002347">
    <property type="entry name" value="SDR_fam"/>
</dbReference>
<dbReference type="GO" id="GO:0016491">
    <property type="term" value="F:oxidoreductase activity"/>
    <property type="evidence" value="ECO:0007669"/>
    <property type="project" value="UniProtKB-KW"/>
</dbReference>
<organism evidence="2">
    <name type="scientific">Ganoderma boninense</name>
    <dbReference type="NCBI Taxonomy" id="34458"/>
    <lineage>
        <taxon>Eukaryota</taxon>
        <taxon>Fungi</taxon>
        <taxon>Dikarya</taxon>
        <taxon>Basidiomycota</taxon>
        <taxon>Agaricomycotina</taxon>
        <taxon>Agaricomycetes</taxon>
        <taxon>Polyporales</taxon>
        <taxon>Polyporaceae</taxon>
        <taxon>Ganoderma</taxon>
    </lineage>
</organism>
<accession>A0A5K1K2M3</accession>
<dbReference type="PANTHER" id="PTHR43157">
    <property type="entry name" value="PHOSPHATIDYLINOSITOL-GLYCAN BIOSYNTHESIS CLASS F PROTEIN-RELATED"/>
    <property type="match status" value="1"/>
</dbReference>